<reference evidence="2" key="1">
    <citation type="submission" date="2014-09" db="EMBL/GenBank/DDBJ databases">
        <authorList>
            <person name="Magalhaes I.L.F."/>
            <person name="Oliveira U."/>
            <person name="Santos F.R."/>
            <person name="Vidigal T.H.D.A."/>
            <person name="Brescovit A.D."/>
            <person name="Santos A.J."/>
        </authorList>
    </citation>
    <scope>NUCLEOTIDE SEQUENCE</scope>
    <source>
        <tissue evidence="2">Shoot tissue taken approximately 20 cm above the soil surface</tissue>
    </source>
</reference>
<name>A0A0A9BKZ8_ARUDO</name>
<dbReference type="AlphaFoldDB" id="A0A0A9BKZ8"/>
<feature type="region of interest" description="Disordered" evidence="1">
    <location>
        <begin position="78"/>
        <end position="103"/>
    </location>
</feature>
<dbReference type="EMBL" id="GBRH01237938">
    <property type="protein sequence ID" value="JAD59957.1"/>
    <property type="molecule type" value="Transcribed_RNA"/>
</dbReference>
<evidence type="ECO:0000256" key="1">
    <source>
        <dbReference type="SAM" id="MobiDB-lite"/>
    </source>
</evidence>
<proteinExistence type="predicted"/>
<sequence length="103" mass="10988">MVRVASCSPPACIALLPVHPCTVARGRMVNPSCGMGIVDAFPWIRCARVNRAFPIPVVSIFTRSWCAASSRRAFASMTCRPRSPSSSDLAASILPEADEVGQP</sequence>
<evidence type="ECO:0000313" key="2">
    <source>
        <dbReference type="EMBL" id="JAD59957.1"/>
    </source>
</evidence>
<reference evidence="2" key="2">
    <citation type="journal article" date="2015" name="Data Brief">
        <title>Shoot transcriptome of the giant reed, Arundo donax.</title>
        <authorList>
            <person name="Barrero R.A."/>
            <person name="Guerrero F.D."/>
            <person name="Moolhuijzen P."/>
            <person name="Goolsby J.A."/>
            <person name="Tidwell J."/>
            <person name="Bellgard S.E."/>
            <person name="Bellgard M.I."/>
        </authorList>
    </citation>
    <scope>NUCLEOTIDE SEQUENCE</scope>
    <source>
        <tissue evidence="2">Shoot tissue taken approximately 20 cm above the soil surface</tissue>
    </source>
</reference>
<protein>
    <submittedName>
        <fullName evidence="2">Uncharacterized protein</fullName>
    </submittedName>
</protein>
<organism evidence="2">
    <name type="scientific">Arundo donax</name>
    <name type="common">Giant reed</name>
    <name type="synonym">Donax arundinaceus</name>
    <dbReference type="NCBI Taxonomy" id="35708"/>
    <lineage>
        <taxon>Eukaryota</taxon>
        <taxon>Viridiplantae</taxon>
        <taxon>Streptophyta</taxon>
        <taxon>Embryophyta</taxon>
        <taxon>Tracheophyta</taxon>
        <taxon>Spermatophyta</taxon>
        <taxon>Magnoliopsida</taxon>
        <taxon>Liliopsida</taxon>
        <taxon>Poales</taxon>
        <taxon>Poaceae</taxon>
        <taxon>PACMAD clade</taxon>
        <taxon>Arundinoideae</taxon>
        <taxon>Arundineae</taxon>
        <taxon>Arundo</taxon>
    </lineage>
</organism>
<accession>A0A0A9BKZ8</accession>